<dbReference type="PANTHER" id="PTHR37909:SF1">
    <property type="entry name" value="S-ADENOSYL-L-METHIONINE-DEPENDENT METHYLTRANSFERASES SUPERFAMILY PROTEIN"/>
    <property type="match status" value="1"/>
</dbReference>
<dbReference type="InterPro" id="IPR029063">
    <property type="entry name" value="SAM-dependent_MTases_sf"/>
</dbReference>
<reference evidence="1" key="1">
    <citation type="journal article" date="2014" name="Front. Microbiol.">
        <title>High frequency of phylogenetically diverse reductive dehalogenase-homologous genes in deep subseafloor sedimentary metagenomes.</title>
        <authorList>
            <person name="Kawai M."/>
            <person name="Futagami T."/>
            <person name="Toyoda A."/>
            <person name="Takaki Y."/>
            <person name="Nishi S."/>
            <person name="Hori S."/>
            <person name="Arai W."/>
            <person name="Tsubouchi T."/>
            <person name="Morono Y."/>
            <person name="Uchiyama I."/>
            <person name="Ito T."/>
            <person name="Fujiyama A."/>
            <person name="Inagaki F."/>
            <person name="Takami H."/>
        </authorList>
    </citation>
    <scope>NUCLEOTIDE SEQUENCE</scope>
    <source>
        <strain evidence="1">Expedition CK06-06</strain>
    </source>
</reference>
<gene>
    <name evidence="1" type="ORF">S01H1_08873</name>
</gene>
<sequence>MLPEEFGWLFAQMYSIPDNCIIAEIGSCRGTSAIAFVKGLKAFNKKGIVYCIDPWTGSQTELERYLWKKELAMGPDEFYRQFEHNVKKMDCFDLIQPMRMKSNEAVKHFEDASVDLIFIDGDHSFEATYEDLTLWRPKLKRYGVFCGHDVDMPSVKDAVTRYAFEKNYLVSAVTDNLWTMVTDDILAISDKYCLDGEDCGDYIIELMQTPHEPLELGLPNHIMAARRKALENSTKKGTEDE</sequence>
<evidence type="ECO:0000313" key="1">
    <source>
        <dbReference type="EMBL" id="GAF79781.1"/>
    </source>
</evidence>
<dbReference type="Pfam" id="PF13578">
    <property type="entry name" value="Methyltransf_24"/>
    <property type="match status" value="1"/>
</dbReference>
<dbReference type="AlphaFoldDB" id="X0SXB3"/>
<name>X0SXB3_9ZZZZ</name>
<dbReference type="SUPFAM" id="SSF53335">
    <property type="entry name" value="S-adenosyl-L-methionine-dependent methyltransferases"/>
    <property type="match status" value="1"/>
</dbReference>
<dbReference type="Gene3D" id="3.40.50.150">
    <property type="entry name" value="Vaccinia Virus protein VP39"/>
    <property type="match status" value="1"/>
</dbReference>
<evidence type="ECO:0008006" key="2">
    <source>
        <dbReference type="Google" id="ProtNLM"/>
    </source>
</evidence>
<proteinExistence type="predicted"/>
<dbReference type="EMBL" id="BARS01004540">
    <property type="protein sequence ID" value="GAF79781.1"/>
    <property type="molecule type" value="Genomic_DNA"/>
</dbReference>
<protein>
    <recommendedName>
        <fullName evidence="2">Class I SAM-dependent methyltransferase</fullName>
    </recommendedName>
</protein>
<accession>X0SXB3</accession>
<organism evidence="1">
    <name type="scientific">marine sediment metagenome</name>
    <dbReference type="NCBI Taxonomy" id="412755"/>
    <lineage>
        <taxon>unclassified sequences</taxon>
        <taxon>metagenomes</taxon>
        <taxon>ecological metagenomes</taxon>
    </lineage>
</organism>
<comment type="caution">
    <text evidence="1">The sequence shown here is derived from an EMBL/GenBank/DDBJ whole genome shotgun (WGS) entry which is preliminary data.</text>
</comment>
<dbReference type="PANTHER" id="PTHR37909">
    <property type="entry name" value="S-ADENOSYL-L-METHIONINE-DEPENDENT METHYLTRANSFERASES SUPERFAMILY PROTEIN"/>
    <property type="match status" value="1"/>
</dbReference>